<gene>
    <name evidence="1" type="ORF">OIDMADRAFT_139560</name>
</gene>
<dbReference type="AlphaFoldDB" id="A0A0C3C0Z1"/>
<sequence length="129" mass="14833">MLLEKGKWRLIEECRGSGSGSVQLQWADQRCKAYLARERQFLLKLMVAMHFTGGQPARSSELGSIKVQNSMVSNRNIFVINGRVAVVTTYDKSLKRRGKVEYVFRCFPDRLSQVIAQYLVYVLPFSRIL</sequence>
<dbReference type="STRING" id="913774.A0A0C3C0Z1"/>
<organism evidence="1 2">
    <name type="scientific">Oidiodendron maius (strain Zn)</name>
    <dbReference type="NCBI Taxonomy" id="913774"/>
    <lineage>
        <taxon>Eukaryota</taxon>
        <taxon>Fungi</taxon>
        <taxon>Dikarya</taxon>
        <taxon>Ascomycota</taxon>
        <taxon>Pezizomycotina</taxon>
        <taxon>Leotiomycetes</taxon>
        <taxon>Leotiomycetes incertae sedis</taxon>
        <taxon>Myxotrichaceae</taxon>
        <taxon>Oidiodendron</taxon>
    </lineage>
</organism>
<dbReference type="InParanoid" id="A0A0C3C0Z1"/>
<dbReference type="HOGENOM" id="CLU_1807213_0_0_1"/>
<evidence type="ECO:0000313" key="2">
    <source>
        <dbReference type="Proteomes" id="UP000054321"/>
    </source>
</evidence>
<reference evidence="1 2" key="1">
    <citation type="submission" date="2014-04" db="EMBL/GenBank/DDBJ databases">
        <authorList>
            <consortium name="DOE Joint Genome Institute"/>
            <person name="Kuo A."/>
            <person name="Martino E."/>
            <person name="Perotto S."/>
            <person name="Kohler A."/>
            <person name="Nagy L.G."/>
            <person name="Floudas D."/>
            <person name="Copeland A."/>
            <person name="Barry K.W."/>
            <person name="Cichocki N."/>
            <person name="Veneault-Fourrey C."/>
            <person name="LaButti K."/>
            <person name="Lindquist E.A."/>
            <person name="Lipzen A."/>
            <person name="Lundell T."/>
            <person name="Morin E."/>
            <person name="Murat C."/>
            <person name="Sun H."/>
            <person name="Tunlid A."/>
            <person name="Henrissat B."/>
            <person name="Grigoriev I.V."/>
            <person name="Hibbett D.S."/>
            <person name="Martin F."/>
            <person name="Nordberg H.P."/>
            <person name="Cantor M.N."/>
            <person name="Hua S.X."/>
        </authorList>
    </citation>
    <scope>NUCLEOTIDE SEQUENCE [LARGE SCALE GENOMIC DNA]</scope>
    <source>
        <strain evidence="1 2">Zn</strain>
    </source>
</reference>
<dbReference type="OrthoDB" id="3557910at2759"/>
<dbReference type="Proteomes" id="UP000054321">
    <property type="component" value="Unassembled WGS sequence"/>
</dbReference>
<keyword evidence="2" id="KW-1185">Reference proteome</keyword>
<reference evidence="2" key="2">
    <citation type="submission" date="2015-01" db="EMBL/GenBank/DDBJ databases">
        <title>Evolutionary Origins and Diversification of the Mycorrhizal Mutualists.</title>
        <authorList>
            <consortium name="DOE Joint Genome Institute"/>
            <consortium name="Mycorrhizal Genomics Consortium"/>
            <person name="Kohler A."/>
            <person name="Kuo A."/>
            <person name="Nagy L.G."/>
            <person name="Floudas D."/>
            <person name="Copeland A."/>
            <person name="Barry K.W."/>
            <person name="Cichocki N."/>
            <person name="Veneault-Fourrey C."/>
            <person name="LaButti K."/>
            <person name="Lindquist E.A."/>
            <person name="Lipzen A."/>
            <person name="Lundell T."/>
            <person name="Morin E."/>
            <person name="Murat C."/>
            <person name="Riley R."/>
            <person name="Ohm R."/>
            <person name="Sun H."/>
            <person name="Tunlid A."/>
            <person name="Henrissat B."/>
            <person name="Grigoriev I.V."/>
            <person name="Hibbett D.S."/>
            <person name="Martin F."/>
        </authorList>
    </citation>
    <scope>NUCLEOTIDE SEQUENCE [LARGE SCALE GENOMIC DNA]</scope>
    <source>
        <strain evidence="2">Zn</strain>
    </source>
</reference>
<evidence type="ECO:0000313" key="1">
    <source>
        <dbReference type="EMBL" id="KIM92498.1"/>
    </source>
</evidence>
<proteinExistence type="predicted"/>
<accession>A0A0C3C0Z1</accession>
<feature type="non-terminal residue" evidence="1">
    <location>
        <position position="129"/>
    </location>
</feature>
<name>A0A0C3C0Z1_OIDMZ</name>
<protein>
    <submittedName>
        <fullName evidence="1">Uncharacterized protein</fullName>
    </submittedName>
</protein>
<dbReference type="EMBL" id="KN832935">
    <property type="protein sequence ID" value="KIM92498.1"/>
    <property type="molecule type" value="Genomic_DNA"/>
</dbReference>